<keyword evidence="4" id="KW-1185">Reference proteome</keyword>
<protein>
    <submittedName>
        <fullName evidence="3">C1 family peptidase</fullName>
    </submittedName>
</protein>
<dbReference type="Gene3D" id="3.90.70.10">
    <property type="entry name" value="Cysteine proteinases"/>
    <property type="match status" value="1"/>
</dbReference>
<dbReference type="InterPro" id="IPR000668">
    <property type="entry name" value="Peptidase_C1A_C"/>
</dbReference>
<dbReference type="CDD" id="cd02619">
    <property type="entry name" value="Peptidase_C1"/>
    <property type="match status" value="1"/>
</dbReference>
<feature type="domain" description="Peptidase C1A papain C-terminal" evidence="2">
    <location>
        <begin position="96"/>
        <end position="234"/>
    </location>
</feature>
<dbReference type="GO" id="GO:0006508">
    <property type="term" value="P:proteolysis"/>
    <property type="evidence" value="ECO:0007669"/>
    <property type="project" value="InterPro"/>
</dbReference>
<dbReference type="SUPFAM" id="SSF54001">
    <property type="entry name" value="Cysteine proteinases"/>
    <property type="match status" value="1"/>
</dbReference>
<evidence type="ECO:0000256" key="1">
    <source>
        <dbReference type="ARBA" id="ARBA00008455"/>
    </source>
</evidence>
<reference evidence="3 4" key="1">
    <citation type="submission" date="2021-04" db="EMBL/GenBank/DDBJ databases">
        <title>novel species isolated from subtropical streams in China.</title>
        <authorList>
            <person name="Lu H."/>
        </authorList>
    </citation>
    <scope>NUCLEOTIDE SEQUENCE [LARGE SCALE GENOMIC DNA]</scope>
    <source>
        <strain evidence="3 4">BYS107W</strain>
    </source>
</reference>
<proteinExistence type="inferred from homology"/>
<evidence type="ECO:0000313" key="3">
    <source>
        <dbReference type="EMBL" id="MBR7747843.1"/>
    </source>
</evidence>
<organism evidence="3 4">
    <name type="scientific">Undibacterium baiyunense</name>
    <dbReference type="NCBI Taxonomy" id="2828731"/>
    <lineage>
        <taxon>Bacteria</taxon>
        <taxon>Pseudomonadati</taxon>
        <taxon>Pseudomonadota</taxon>
        <taxon>Betaproteobacteria</taxon>
        <taxon>Burkholderiales</taxon>
        <taxon>Oxalobacteraceae</taxon>
        <taxon>Undibacterium</taxon>
    </lineage>
</organism>
<evidence type="ECO:0000259" key="2">
    <source>
        <dbReference type="Pfam" id="PF00112"/>
    </source>
</evidence>
<dbReference type="AlphaFoldDB" id="A0A941DHR0"/>
<dbReference type="EMBL" id="JAGSPM010000009">
    <property type="protein sequence ID" value="MBR7747843.1"/>
    <property type="molecule type" value="Genomic_DNA"/>
</dbReference>
<accession>A0A941DHR0</accession>
<dbReference type="Proteomes" id="UP000680158">
    <property type="component" value="Unassembled WGS sequence"/>
</dbReference>
<dbReference type="GO" id="GO:0008234">
    <property type="term" value="F:cysteine-type peptidase activity"/>
    <property type="evidence" value="ECO:0007669"/>
    <property type="project" value="InterPro"/>
</dbReference>
<dbReference type="Pfam" id="PF00112">
    <property type="entry name" value="Peptidase_C1"/>
    <property type="match status" value="1"/>
</dbReference>
<dbReference type="InterPro" id="IPR038765">
    <property type="entry name" value="Papain-like_cys_pep_sf"/>
</dbReference>
<comment type="similarity">
    <text evidence="1">Belongs to the peptidase C1 family.</text>
</comment>
<comment type="caution">
    <text evidence="3">The sequence shown here is derived from an EMBL/GenBank/DDBJ whole genome shotgun (WGS) entry which is preliminary data.</text>
</comment>
<dbReference type="InterPro" id="IPR013128">
    <property type="entry name" value="Peptidase_C1A"/>
</dbReference>
<dbReference type="PANTHER" id="PTHR12411">
    <property type="entry name" value="CYSTEINE PROTEASE FAMILY C1-RELATED"/>
    <property type="match status" value="1"/>
</dbReference>
<name>A0A941DHR0_9BURK</name>
<sequence length="263" mass="29796">MAKTLFLWQADALDARDHPFRASVRDLPKQIDLRPDCPPVFDQGERIGSCTANAVCHAFRYNLNRQARLAGQAVPKYHPSRLFLHYNARALAGTQHENRGAQIRDAMKSIAKHGLCREQSWPYRAHRFADSPPAAAYQQALNFQSIAYQRLQQDLLEMKKCLAEGFPFVLGMTVYSAFTSAAVQARGVLSLPKKEEEKIGGHAVLAVAYNDKTERFLLMNSWGAKWGQHGYFSVPYEYLLHEKLARDFWTLRAVEEGLEADGK</sequence>
<dbReference type="RefSeq" id="WP_212685215.1">
    <property type="nucleotide sequence ID" value="NZ_JAGSPM010000009.1"/>
</dbReference>
<gene>
    <name evidence="3" type="ORF">KDM92_14755</name>
</gene>
<evidence type="ECO:0000313" key="4">
    <source>
        <dbReference type="Proteomes" id="UP000680158"/>
    </source>
</evidence>